<evidence type="ECO:0000313" key="2">
    <source>
        <dbReference type="Proteomes" id="UP000294650"/>
    </source>
</evidence>
<sequence>MVFSKLLEAEVGQTDPEERKKELEELEFQVYRMRENMKEISQKYDVIGIDQTKYSNWVIVFKEDDGNICRVMLDDCQSPFRGSWDFCIQAEYTDHNNIHIADIKGPEDQGYGSVLMKYLKDIAIKQNIRAIKGDIVKRDWDHVDRLEHFYSKHNFRVQLDFENKSGSIEWNQMDR</sequence>
<dbReference type="SUPFAM" id="SSF55729">
    <property type="entry name" value="Acyl-CoA N-acyltransferases (Nat)"/>
    <property type="match status" value="1"/>
</dbReference>
<protein>
    <recommendedName>
        <fullName evidence="3">N-acetyltransferase domain-containing protein</fullName>
    </recommendedName>
</protein>
<dbReference type="AlphaFoldDB" id="A0A4R3MS29"/>
<dbReference type="OrthoDB" id="2233009at2"/>
<reference evidence="1 2" key="1">
    <citation type="submission" date="2019-03" db="EMBL/GenBank/DDBJ databases">
        <title>Genomic Encyclopedia of Type Strains, Phase IV (KMG-IV): sequencing the most valuable type-strain genomes for metagenomic binning, comparative biology and taxonomic classification.</title>
        <authorList>
            <person name="Goeker M."/>
        </authorList>
    </citation>
    <scope>NUCLEOTIDE SEQUENCE [LARGE SCALE GENOMIC DNA]</scope>
    <source>
        <strain evidence="1 2">DSM 25894</strain>
    </source>
</reference>
<comment type="caution">
    <text evidence="1">The sequence shown here is derived from an EMBL/GenBank/DDBJ whole genome shotgun (WGS) entry which is preliminary data.</text>
</comment>
<evidence type="ECO:0008006" key="3">
    <source>
        <dbReference type="Google" id="ProtNLM"/>
    </source>
</evidence>
<dbReference type="EMBL" id="SMAN01000029">
    <property type="protein sequence ID" value="TCT17541.1"/>
    <property type="molecule type" value="Genomic_DNA"/>
</dbReference>
<gene>
    <name evidence="1" type="ORF">EDD68_12911</name>
</gene>
<evidence type="ECO:0000313" key="1">
    <source>
        <dbReference type="EMBL" id="TCT17541.1"/>
    </source>
</evidence>
<dbReference type="Gene3D" id="3.40.630.30">
    <property type="match status" value="1"/>
</dbReference>
<name>A0A4R3MS29_9BACI</name>
<dbReference type="RefSeq" id="WP_132372995.1">
    <property type="nucleotide sequence ID" value="NZ_SMAN01000029.1"/>
</dbReference>
<keyword evidence="2" id="KW-1185">Reference proteome</keyword>
<accession>A0A4R3MS29</accession>
<dbReference type="Proteomes" id="UP000294650">
    <property type="component" value="Unassembled WGS sequence"/>
</dbReference>
<organism evidence="1 2">
    <name type="scientific">Melghiribacillus thermohalophilus</name>
    <dbReference type="NCBI Taxonomy" id="1324956"/>
    <lineage>
        <taxon>Bacteria</taxon>
        <taxon>Bacillati</taxon>
        <taxon>Bacillota</taxon>
        <taxon>Bacilli</taxon>
        <taxon>Bacillales</taxon>
        <taxon>Bacillaceae</taxon>
        <taxon>Melghiribacillus</taxon>
    </lineage>
</organism>
<proteinExistence type="predicted"/>
<dbReference type="InterPro" id="IPR016181">
    <property type="entry name" value="Acyl_CoA_acyltransferase"/>
</dbReference>